<dbReference type="EMBL" id="CABFVA020000114">
    <property type="protein sequence ID" value="VVM07927.1"/>
    <property type="molecule type" value="Genomic_DNA"/>
</dbReference>
<keyword evidence="2" id="KW-0520">NAD</keyword>
<evidence type="ECO:0000259" key="4">
    <source>
        <dbReference type="Pfam" id="PF03446"/>
    </source>
</evidence>
<dbReference type="PIRSF" id="PIRSF000103">
    <property type="entry name" value="HIBADH"/>
    <property type="match status" value="1"/>
</dbReference>
<dbReference type="InterPro" id="IPR036291">
    <property type="entry name" value="NAD(P)-bd_dom_sf"/>
</dbReference>
<dbReference type="GO" id="GO:0008442">
    <property type="term" value="F:3-hydroxyisobutyrate dehydrogenase activity"/>
    <property type="evidence" value="ECO:0007669"/>
    <property type="project" value="UniProtKB-EC"/>
</dbReference>
<keyword evidence="1 6" id="KW-0560">Oxidoreductase</keyword>
<organism evidence="6 7">
    <name type="scientific">Methylacidimicrobium tartarophylax</name>
    <dbReference type="NCBI Taxonomy" id="1041768"/>
    <lineage>
        <taxon>Bacteria</taxon>
        <taxon>Pseudomonadati</taxon>
        <taxon>Verrucomicrobiota</taxon>
        <taxon>Methylacidimicrobium</taxon>
    </lineage>
</organism>
<dbReference type="InterPro" id="IPR051265">
    <property type="entry name" value="HIBADH-related_NP60_sf"/>
</dbReference>
<dbReference type="EC" id="1.1.1.31" evidence="6"/>
<evidence type="ECO:0000313" key="6">
    <source>
        <dbReference type="EMBL" id="VVM07927.1"/>
    </source>
</evidence>
<gene>
    <name evidence="6" type="primary">mmsB</name>
    <name evidence="6" type="synonym">HIBADH</name>
    <name evidence="6" type="ORF">MAMT_02013</name>
</gene>
<dbReference type="SUPFAM" id="SSF48179">
    <property type="entry name" value="6-phosphogluconate dehydrogenase C-terminal domain-like"/>
    <property type="match status" value="1"/>
</dbReference>
<feature type="active site" evidence="3">
    <location>
        <position position="170"/>
    </location>
</feature>
<proteinExistence type="predicted"/>
<sequence>MLPTSLALLGTGLLGQGVARRFLARKVPVAVYNRTRAKAENLVARGARLYSTPQEAIGTSEILFLCLSDAAAIRRTVFSDPCRPLLSGRTLCQMGTIGPEESKEIASLASSLGARYLEAPILGNGKDAEEGRAQIMIGAVPEDRERWQELLGMLGKCFWIGPVGKAAALKLALNQLIAAEMAAFALSLGFVRRSGVPVEPFLDILRESSLYCPTFDKKLSRMRERNFASPNFSVRLLLKDVDLFLANAAPLELRSDSLKGVRTIIQEAVESGRADLDYSALIDLVDPLPPAGADGEGPTA</sequence>
<evidence type="ECO:0000313" key="7">
    <source>
        <dbReference type="Proteomes" id="UP000334923"/>
    </source>
</evidence>
<dbReference type="InterPro" id="IPR008927">
    <property type="entry name" value="6-PGluconate_DH-like_C_sf"/>
</dbReference>
<evidence type="ECO:0000259" key="5">
    <source>
        <dbReference type="Pfam" id="PF14833"/>
    </source>
</evidence>
<dbReference type="PANTHER" id="PTHR43580">
    <property type="entry name" value="OXIDOREDUCTASE GLYR1-RELATED"/>
    <property type="match status" value="1"/>
</dbReference>
<reference evidence="6 7" key="1">
    <citation type="submission" date="2019-09" db="EMBL/GenBank/DDBJ databases">
        <authorList>
            <person name="Cremers G."/>
        </authorList>
    </citation>
    <scope>NUCLEOTIDE SEQUENCE [LARGE SCALE GENOMIC DNA]</scope>
    <source>
        <strain evidence="6">4A</strain>
    </source>
</reference>
<dbReference type="InterPro" id="IPR029154">
    <property type="entry name" value="HIBADH-like_NADP-bd"/>
</dbReference>
<feature type="domain" description="3-hydroxyisobutyrate dehydrogenase-like NAD-binding" evidence="5">
    <location>
        <begin position="164"/>
        <end position="284"/>
    </location>
</feature>
<dbReference type="InterPro" id="IPR013328">
    <property type="entry name" value="6PGD_dom2"/>
</dbReference>
<dbReference type="GO" id="GO:0050661">
    <property type="term" value="F:NADP binding"/>
    <property type="evidence" value="ECO:0007669"/>
    <property type="project" value="InterPro"/>
</dbReference>
<dbReference type="Pfam" id="PF14833">
    <property type="entry name" value="NAD_binding_11"/>
    <property type="match status" value="1"/>
</dbReference>
<dbReference type="GO" id="GO:0051287">
    <property type="term" value="F:NAD binding"/>
    <property type="evidence" value="ECO:0007669"/>
    <property type="project" value="InterPro"/>
</dbReference>
<keyword evidence="7" id="KW-1185">Reference proteome</keyword>
<dbReference type="Gene3D" id="1.10.1040.10">
    <property type="entry name" value="N-(1-d-carboxylethyl)-l-norvaline Dehydrogenase, domain 2"/>
    <property type="match status" value="1"/>
</dbReference>
<evidence type="ECO:0000256" key="1">
    <source>
        <dbReference type="ARBA" id="ARBA00023002"/>
    </source>
</evidence>
<dbReference type="InterPro" id="IPR006115">
    <property type="entry name" value="6PGDH_NADP-bd"/>
</dbReference>
<dbReference type="Gene3D" id="3.40.50.720">
    <property type="entry name" value="NAD(P)-binding Rossmann-like Domain"/>
    <property type="match status" value="1"/>
</dbReference>
<dbReference type="RefSeq" id="WP_142660842.1">
    <property type="nucleotide sequence ID" value="NZ_CABFVA020000114.1"/>
</dbReference>
<dbReference type="Pfam" id="PF03446">
    <property type="entry name" value="NAD_binding_2"/>
    <property type="match status" value="1"/>
</dbReference>
<feature type="domain" description="6-phosphogluconate dehydrogenase NADP-binding" evidence="4">
    <location>
        <begin position="6"/>
        <end position="161"/>
    </location>
</feature>
<dbReference type="SUPFAM" id="SSF51735">
    <property type="entry name" value="NAD(P)-binding Rossmann-fold domains"/>
    <property type="match status" value="1"/>
</dbReference>
<dbReference type="PANTHER" id="PTHR43580:SF9">
    <property type="entry name" value="GLYOXYLATE_SUCCINIC SEMIALDEHYDE REDUCTASE 1"/>
    <property type="match status" value="1"/>
</dbReference>
<accession>A0A5E6MEL3</accession>
<protein>
    <submittedName>
        <fullName evidence="6">3-hydroxyisobutyrate dehydrogenase</fullName>
        <ecNumber evidence="6">1.1.1.31</ecNumber>
    </submittedName>
</protein>
<name>A0A5E6MEL3_9BACT</name>
<dbReference type="Proteomes" id="UP000334923">
    <property type="component" value="Unassembled WGS sequence"/>
</dbReference>
<evidence type="ECO:0000256" key="3">
    <source>
        <dbReference type="PIRSR" id="PIRSR000103-1"/>
    </source>
</evidence>
<evidence type="ECO:0000256" key="2">
    <source>
        <dbReference type="ARBA" id="ARBA00023027"/>
    </source>
</evidence>
<dbReference type="AlphaFoldDB" id="A0A5E6MEL3"/>
<dbReference type="InterPro" id="IPR015815">
    <property type="entry name" value="HIBADH-related"/>
</dbReference>
<dbReference type="OrthoDB" id="9786703at2"/>